<reference evidence="7 8" key="1">
    <citation type="submission" date="2018-09" db="EMBL/GenBank/DDBJ databases">
        <title>Sphingomonas sp. DAC4.</title>
        <authorList>
            <person name="Seo T."/>
        </authorList>
    </citation>
    <scope>NUCLEOTIDE SEQUENCE [LARGE SCALE GENOMIC DNA]</scope>
    <source>
        <strain evidence="7 8">DAC4</strain>
    </source>
</reference>
<evidence type="ECO:0000313" key="7">
    <source>
        <dbReference type="EMBL" id="RIX29149.1"/>
    </source>
</evidence>
<keyword evidence="2" id="KW-1003">Cell membrane</keyword>
<dbReference type="PANTHER" id="PTHR33529">
    <property type="entry name" value="SLR0882 PROTEIN-RELATED"/>
    <property type="match status" value="1"/>
</dbReference>
<dbReference type="PANTHER" id="PTHR33529:SF2">
    <property type="entry name" value="LIPOPOLYSACCHARIDE EXPORT SYSTEM PERMEASE PROTEIN LPTG"/>
    <property type="match status" value="1"/>
</dbReference>
<feature type="transmembrane region" description="Helical" evidence="6">
    <location>
        <begin position="339"/>
        <end position="356"/>
    </location>
</feature>
<dbReference type="InterPro" id="IPR005495">
    <property type="entry name" value="LptG/LptF_permease"/>
</dbReference>
<keyword evidence="8" id="KW-1185">Reference proteome</keyword>
<evidence type="ECO:0000256" key="2">
    <source>
        <dbReference type="ARBA" id="ARBA00022475"/>
    </source>
</evidence>
<feature type="transmembrane region" description="Helical" evidence="6">
    <location>
        <begin position="132"/>
        <end position="151"/>
    </location>
</feature>
<dbReference type="AlphaFoldDB" id="A0A418PZV6"/>
<sequence length="432" mass="47957">MESAGPWRHVPCRLPLRPNHGAQWTKRCRAVALVDRYLARNIAVPLAGTLILAAMLLVLDKMLRLFDFVITAGGPVSVVWRMLANLLPEYFSLGIPIGLLLGILLAFRKLALSSELDALRGIGVGYGRLLRVPYAFAIVLMLVNVAIVGWVDPYARYRYEGLRFDLKSGSLGAAIKVGEFNDFGKRMTLRIDRSEDNGTRLLGIFTALDDKSGMRIAATASEGQFLATDDPDTIIFRLKRGRLVQEGEDFASPRTLSFESYDLPINLPAIDPFRGRGNEQKELTLPEVYDRAYGDAKVDQEESLASRANLHFRLVEVVMMLMLPLLAVALAVPPKRSHSSLGIFVGIVMVVTYHKINQYAEGAGTQGRLVPELALWLPFIGFVALIFWMYHVIAHRPGGQPIGALEAAFAKIGKMARRLMPRKRYERVEAAA</sequence>
<protein>
    <submittedName>
        <fullName evidence="7">LptF/LptG family permease</fullName>
    </submittedName>
</protein>
<feature type="transmembrane region" description="Helical" evidence="6">
    <location>
        <begin position="376"/>
        <end position="393"/>
    </location>
</feature>
<evidence type="ECO:0000256" key="4">
    <source>
        <dbReference type="ARBA" id="ARBA00022989"/>
    </source>
</evidence>
<evidence type="ECO:0000256" key="3">
    <source>
        <dbReference type="ARBA" id="ARBA00022692"/>
    </source>
</evidence>
<keyword evidence="5 6" id="KW-0472">Membrane</keyword>
<comment type="caution">
    <text evidence="7">The sequence shown here is derived from an EMBL/GenBank/DDBJ whole genome shotgun (WGS) entry which is preliminary data.</text>
</comment>
<feature type="transmembrane region" description="Helical" evidence="6">
    <location>
        <begin position="310"/>
        <end position="332"/>
    </location>
</feature>
<dbReference type="OrthoDB" id="7057792at2"/>
<feature type="transmembrane region" description="Helical" evidence="6">
    <location>
        <begin position="90"/>
        <end position="111"/>
    </location>
</feature>
<dbReference type="Proteomes" id="UP000285023">
    <property type="component" value="Unassembled WGS sequence"/>
</dbReference>
<evidence type="ECO:0000313" key="8">
    <source>
        <dbReference type="Proteomes" id="UP000285023"/>
    </source>
</evidence>
<dbReference type="GO" id="GO:0015920">
    <property type="term" value="P:lipopolysaccharide transport"/>
    <property type="evidence" value="ECO:0007669"/>
    <property type="project" value="TreeGrafter"/>
</dbReference>
<feature type="transmembrane region" description="Helical" evidence="6">
    <location>
        <begin position="42"/>
        <end position="59"/>
    </location>
</feature>
<evidence type="ECO:0000256" key="6">
    <source>
        <dbReference type="SAM" id="Phobius"/>
    </source>
</evidence>
<proteinExistence type="predicted"/>
<evidence type="ECO:0000256" key="5">
    <source>
        <dbReference type="ARBA" id="ARBA00023136"/>
    </source>
</evidence>
<accession>A0A418PZV6</accession>
<keyword evidence="4 6" id="KW-1133">Transmembrane helix</keyword>
<keyword evidence="3 6" id="KW-0812">Transmembrane</keyword>
<organism evidence="7 8">
    <name type="scientific">Sphingomonas edaphi</name>
    <dbReference type="NCBI Taxonomy" id="2315689"/>
    <lineage>
        <taxon>Bacteria</taxon>
        <taxon>Pseudomonadati</taxon>
        <taxon>Pseudomonadota</taxon>
        <taxon>Alphaproteobacteria</taxon>
        <taxon>Sphingomonadales</taxon>
        <taxon>Sphingomonadaceae</taxon>
        <taxon>Sphingomonas</taxon>
    </lineage>
</organism>
<name>A0A418PZV6_9SPHN</name>
<comment type="subcellular location">
    <subcellularLocation>
        <location evidence="1">Cell membrane</location>
        <topology evidence="1">Multi-pass membrane protein</topology>
    </subcellularLocation>
</comment>
<dbReference type="Pfam" id="PF03739">
    <property type="entry name" value="LptF_LptG"/>
    <property type="match status" value="1"/>
</dbReference>
<dbReference type="GO" id="GO:0043190">
    <property type="term" value="C:ATP-binding cassette (ABC) transporter complex"/>
    <property type="evidence" value="ECO:0007669"/>
    <property type="project" value="TreeGrafter"/>
</dbReference>
<evidence type="ECO:0000256" key="1">
    <source>
        <dbReference type="ARBA" id="ARBA00004651"/>
    </source>
</evidence>
<dbReference type="EMBL" id="QXTF01000002">
    <property type="protein sequence ID" value="RIX29149.1"/>
    <property type="molecule type" value="Genomic_DNA"/>
</dbReference>
<gene>
    <name evidence="7" type="ORF">D3M59_07490</name>
</gene>